<sequence length="222" mass="25296">MKKTDLKKRVVDFLELPQSAVERLPTAALELLGSQQAKAEAATLFDILRSSTLGLRGREATDRKPQLEQDARIIAARLSAWLNFILAPQDIIVDAPHLAQRCPSLISNKLTAAGLTKTCTIGSDQSVFPTESVEKARFRKHFWFDRPVWFWTEIERLRLTQEVSDPWHSINDRFVFCEDVSSFKPRATAKSFQSDLISPYRTRFVSRVPDIDYQPAHRLALA</sequence>
<protein>
    <submittedName>
        <fullName evidence="1">Uncharacterized protein</fullName>
    </submittedName>
</protein>
<comment type="caution">
    <text evidence="1">The sequence shown here is derived from an EMBL/GenBank/DDBJ whole genome shotgun (WGS) entry which is preliminary data.</text>
</comment>
<evidence type="ECO:0000313" key="1">
    <source>
        <dbReference type="EMBL" id="KWV52845.1"/>
    </source>
</evidence>
<evidence type="ECO:0000313" key="2">
    <source>
        <dbReference type="Proteomes" id="UP000057737"/>
    </source>
</evidence>
<name>A0A109JQ05_9BRAD</name>
<gene>
    <name evidence="1" type="ORF">AS156_09350</name>
</gene>
<accession>A0A109JQ05</accession>
<dbReference type="Proteomes" id="UP000057737">
    <property type="component" value="Unassembled WGS sequence"/>
</dbReference>
<dbReference type="AlphaFoldDB" id="A0A109JQ05"/>
<dbReference type="EMBL" id="LNCU01000081">
    <property type="protein sequence ID" value="KWV52845.1"/>
    <property type="molecule type" value="Genomic_DNA"/>
</dbReference>
<keyword evidence="2" id="KW-1185">Reference proteome</keyword>
<organism evidence="1 2">
    <name type="scientific">Bradyrhizobium macuxiense</name>
    <dbReference type="NCBI Taxonomy" id="1755647"/>
    <lineage>
        <taxon>Bacteria</taxon>
        <taxon>Pseudomonadati</taxon>
        <taxon>Pseudomonadota</taxon>
        <taxon>Alphaproteobacteria</taxon>
        <taxon>Hyphomicrobiales</taxon>
        <taxon>Nitrobacteraceae</taxon>
        <taxon>Bradyrhizobium</taxon>
    </lineage>
</organism>
<reference evidence="1 2" key="1">
    <citation type="submission" date="2015-11" db="EMBL/GenBank/DDBJ databases">
        <title>Draft Genome Sequence of the Strain BR 10303 (Bradyrhizobium sp.) isolated from nodules of Centrolobium paraense.</title>
        <authorList>
            <person name="Zelli J.E."/>
            <person name="Simoes-Araujo J.L."/>
            <person name="Barauna A.C."/>
            <person name="Silva K."/>
        </authorList>
    </citation>
    <scope>NUCLEOTIDE SEQUENCE [LARGE SCALE GENOMIC DNA]</scope>
    <source>
        <strain evidence="1 2">BR 10303</strain>
    </source>
</reference>
<dbReference type="RefSeq" id="WP_066509165.1">
    <property type="nucleotide sequence ID" value="NZ_LNCU01000081.1"/>
</dbReference>
<dbReference type="OrthoDB" id="7041574at2"/>
<proteinExistence type="predicted"/>